<accession>A0A285NQ40</accession>
<feature type="transmembrane region" description="Helical" evidence="1">
    <location>
        <begin position="116"/>
        <end position="136"/>
    </location>
</feature>
<dbReference type="AlphaFoldDB" id="A0A285NQ40"/>
<dbReference type="OrthoDB" id="10838at2"/>
<reference evidence="3" key="1">
    <citation type="submission" date="2017-09" db="EMBL/GenBank/DDBJ databases">
        <authorList>
            <person name="Varghese N."/>
            <person name="Submissions S."/>
        </authorList>
    </citation>
    <scope>NUCLEOTIDE SEQUENCE [LARGE SCALE GENOMIC DNA]</scope>
    <source>
        <strain evidence="3">DSM 15103</strain>
    </source>
</reference>
<feature type="transmembrane region" description="Helical" evidence="1">
    <location>
        <begin position="29"/>
        <end position="45"/>
    </location>
</feature>
<feature type="transmembrane region" description="Helical" evidence="1">
    <location>
        <begin position="6"/>
        <end position="22"/>
    </location>
</feature>
<feature type="transmembrane region" description="Helical" evidence="1">
    <location>
        <begin position="57"/>
        <end position="81"/>
    </location>
</feature>
<evidence type="ECO:0000256" key="1">
    <source>
        <dbReference type="SAM" id="Phobius"/>
    </source>
</evidence>
<keyword evidence="3" id="KW-1185">Reference proteome</keyword>
<keyword evidence="1" id="KW-1133">Transmembrane helix</keyword>
<dbReference type="Proteomes" id="UP000219036">
    <property type="component" value="Unassembled WGS sequence"/>
</dbReference>
<name>A0A285NQ40_9AQUI</name>
<keyword evidence="1" id="KW-0472">Membrane</keyword>
<evidence type="ECO:0000313" key="2">
    <source>
        <dbReference type="EMBL" id="SNZ11053.1"/>
    </source>
</evidence>
<sequence>MGIYSSILRIFIAISVILSVYTGDIEYSTALSVLSGVYIFAYFLIPKNPSSKRLFFIFDIFFISISIYLTGYTYLSLLIIPIFAEFVKDTKEIVYFSTLSLIPVFTSLYISNFTELSFIPIIFAGTTGILGLYRTFSDRENYFRELKNEMENLYIKNISYQEMINQQSKILKVYSSLKQMREKKFPLKIWIYDINETLGTDGIMFFDIKNNRCYSTEKINCDKSILNYIDKPVIFFKNHEVNKKLNAPHVVAITVEDKTDVYGIVIIVSKLKEIDKETVEIIRDNLVLYINELSENTNKDMD</sequence>
<dbReference type="EMBL" id="OBEI01000012">
    <property type="protein sequence ID" value="SNZ11053.1"/>
    <property type="molecule type" value="Genomic_DNA"/>
</dbReference>
<organism evidence="2 3">
    <name type="scientific">Persephonella hydrogeniphila</name>
    <dbReference type="NCBI Taxonomy" id="198703"/>
    <lineage>
        <taxon>Bacteria</taxon>
        <taxon>Pseudomonadati</taxon>
        <taxon>Aquificota</taxon>
        <taxon>Aquificia</taxon>
        <taxon>Aquificales</taxon>
        <taxon>Hydrogenothermaceae</taxon>
        <taxon>Persephonella</taxon>
    </lineage>
</organism>
<dbReference type="RefSeq" id="WP_097001135.1">
    <property type="nucleotide sequence ID" value="NZ_OBEI01000012.1"/>
</dbReference>
<protein>
    <submittedName>
        <fullName evidence="2">Uncharacterized protein</fullName>
    </submittedName>
</protein>
<feature type="transmembrane region" description="Helical" evidence="1">
    <location>
        <begin position="93"/>
        <end position="110"/>
    </location>
</feature>
<keyword evidence="1" id="KW-0812">Transmembrane</keyword>
<evidence type="ECO:0000313" key="3">
    <source>
        <dbReference type="Proteomes" id="UP000219036"/>
    </source>
</evidence>
<proteinExistence type="predicted"/>
<gene>
    <name evidence="2" type="ORF">SAMN06265182_1994</name>
</gene>